<name>A0A6C0BH75_9ZZZZ</name>
<accession>A0A6C0BH75</accession>
<protein>
    <submittedName>
        <fullName evidence="2">Uncharacterized protein</fullName>
    </submittedName>
</protein>
<keyword evidence="1" id="KW-0472">Membrane</keyword>
<reference evidence="2" key="1">
    <citation type="journal article" date="2020" name="Nature">
        <title>Giant virus diversity and host interactions through global metagenomics.</title>
        <authorList>
            <person name="Schulz F."/>
            <person name="Roux S."/>
            <person name="Paez-Espino D."/>
            <person name="Jungbluth S."/>
            <person name="Walsh D.A."/>
            <person name="Denef V.J."/>
            <person name="McMahon K.D."/>
            <person name="Konstantinidis K.T."/>
            <person name="Eloe-Fadrosh E.A."/>
            <person name="Kyrpides N.C."/>
            <person name="Woyke T."/>
        </authorList>
    </citation>
    <scope>NUCLEOTIDE SEQUENCE</scope>
    <source>
        <strain evidence="2">GVMAG-M-3300013006-15</strain>
    </source>
</reference>
<keyword evidence="1" id="KW-0812">Transmembrane</keyword>
<dbReference type="AlphaFoldDB" id="A0A6C0BH75"/>
<proteinExistence type="predicted"/>
<sequence length="65" mass="7531">MADISQLLFSLTLLQIWWISVWGLFDLTLRRFVGHKPLNHVIIYLVCMAAIYTYLLADPSSVIHL</sequence>
<dbReference type="EMBL" id="MN739162">
    <property type="protein sequence ID" value="QHS91695.1"/>
    <property type="molecule type" value="Genomic_DNA"/>
</dbReference>
<feature type="transmembrane region" description="Helical" evidence="1">
    <location>
        <begin position="6"/>
        <end position="25"/>
    </location>
</feature>
<keyword evidence="1" id="KW-1133">Transmembrane helix</keyword>
<organism evidence="2">
    <name type="scientific">viral metagenome</name>
    <dbReference type="NCBI Taxonomy" id="1070528"/>
    <lineage>
        <taxon>unclassified sequences</taxon>
        <taxon>metagenomes</taxon>
        <taxon>organismal metagenomes</taxon>
    </lineage>
</organism>
<feature type="transmembrane region" description="Helical" evidence="1">
    <location>
        <begin position="37"/>
        <end position="57"/>
    </location>
</feature>
<evidence type="ECO:0000256" key="1">
    <source>
        <dbReference type="SAM" id="Phobius"/>
    </source>
</evidence>
<evidence type="ECO:0000313" key="2">
    <source>
        <dbReference type="EMBL" id="QHS91695.1"/>
    </source>
</evidence>